<evidence type="ECO:0000313" key="2">
    <source>
        <dbReference type="Proteomes" id="UP000001877"/>
    </source>
</evidence>
<dbReference type="STRING" id="358681.BBR47_56510"/>
<dbReference type="EMBL" id="AP008955">
    <property type="protein sequence ID" value="BAH46628.1"/>
    <property type="molecule type" value="Genomic_DNA"/>
</dbReference>
<dbReference type="KEGG" id="bbe:BBR47_56510"/>
<organism evidence="1 2">
    <name type="scientific">Brevibacillus brevis (strain 47 / JCM 6285 / NBRC 100599)</name>
    <dbReference type="NCBI Taxonomy" id="358681"/>
    <lineage>
        <taxon>Bacteria</taxon>
        <taxon>Bacillati</taxon>
        <taxon>Bacillota</taxon>
        <taxon>Bacilli</taxon>
        <taxon>Bacillales</taxon>
        <taxon>Paenibacillaceae</taxon>
        <taxon>Brevibacillus</taxon>
    </lineage>
</organism>
<evidence type="ECO:0000313" key="1">
    <source>
        <dbReference type="EMBL" id="BAH46628.1"/>
    </source>
</evidence>
<protein>
    <submittedName>
        <fullName evidence="1">Uncharacterized protein</fullName>
    </submittedName>
</protein>
<gene>
    <name evidence="1" type="ordered locus">BBR47_56510</name>
</gene>
<reference evidence="1 2" key="1">
    <citation type="submission" date="2005-03" db="EMBL/GenBank/DDBJ databases">
        <title>Brevibacillus brevis strain 47, complete genome.</title>
        <authorList>
            <person name="Hosoyama A."/>
            <person name="Yamada R."/>
            <person name="Hongo Y."/>
            <person name="Terui Y."/>
            <person name="Ankai A."/>
            <person name="Masuyama W."/>
            <person name="Sekiguchi M."/>
            <person name="Takeda T."/>
            <person name="Asano K."/>
            <person name="Ohji S."/>
            <person name="Ichikawa N."/>
            <person name="Narita S."/>
            <person name="Aoki N."/>
            <person name="Miura H."/>
            <person name="Matsushita S."/>
            <person name="Sekigawa T."/>
            <person name="Yamagata H."/>
            <person name="Yoshikawa H."/>
            <person name="Udaka S."/>
            <person name="Tanikawa S."/>
            <person name="Fujita N."/>
        </authorList>
    </citation>
    <scope>NUCLEOTIDE SEQUENCE [LARGE SCALE GENOMIC DNA]</scope>
    <source>
        <strain evidence="2">47 / JCM 6285 / NBRC 100599</strain>
    </source>
</reference>
<dbReference type="AlphaFoldDB" id="C0Z8K1"/>
<sequence length="45" mass="4994">MGVNSCGCGGNEIVVWLRFEKVSRGGGADFSGVIYKNRHILWHDQ</sequence>
<accession>C0Z8K1</accession>
<dbReference type="Proteomes" id="UP000001877">
    <property type="component" value="Chromosome"/>
</dbReference>
<keyword evidence="2" id="KW-1185">Reference proteome</keyword>
<proteinExistence type="predicted"/>
<dbReference type="HOGENOM" id="CLU_3196883_0_0_9"/>
<name>C0Z8K1_BREBN</name>